<evidence type="ECO:0000256" key="1">
    <source>
        <dbReference type="SAM" id="MobiDB-lite"/>
    </source>
</evidence>
<reference evidence="3" key="1">
    <citation type="submission" date="2016-10" db="EMBL/GenBank/DDBJ databases">
        <title>Comparative genomics uncovers the prolific and rare metabolic potential of the cyanobacterial genus Moorea.</title>
        <authorList>
            <person name="Leao T."/>
            <person name="Castelao G."/>
            <person name="Korobeynikov A."/>
            <person name="Monroe E.A."/>
            <person name="Podell S."/>
            <person name="Glukhov E."/>
            <person name="Allen E."/>
            <person name="Gerwick W.H."/>
            <person name="Gerwick L."/>
        </authorList>
    </citation>
    <scope>NUCLEOTIDE SEQUENCE [LARGE SCALE GENOMIC DNA]</scope>
    <source>
        <strain evidence="3">PAL-8-15-08-1</strain>
    </source>
</reference>
<evidence type="ECO:0000313" key="2">
    <source>
        <dbReference type="EMBL" id="AOX03216.1"/>
    </source>
</evidence>
<evidence type="ECO:0000313" key="3">
    <source>
        <dbReference type="Proteomes" id="UP000177870"/>
    </source>
</evidence>
<dbReference type="AlphaFoldDB" id="A0A1D8U0L1"/>
<accession>A0A1D8U0L1</accession>
<proteinExistence type="predicted"/>
<gene>
    <name evidence="2" type="ORF">BJP34_30620</name>
</gene>
<dbReference type="EMBL" id="CP017599">
    <property type="protein sequence ID" value="AOX03216.1"/>
    <property type="molecule type" value="Genomic_DNA"/>
</dbReference>
<dbReference type="Proteomes" id="UP000177870">
    <property type="component" value="Chromosome"/>
</dbReference>
<organism evidence="2 3">
    <name type="scientific">Moorena producens PAL-8-15-08-1</name>
    <dbReference type="NCBI Taxonomy" id="1458985"/>
    <lineage>
        <taxon>Bacteria</taxon>
        <taxon>Bacillati</taxon>
        <taxon>Cyanobacteriota</taxon>
        <taxon>Cyanophyceae</taxon>
        <taxon>Coleofasciculales</taxon>
        <taxon>Coleofasciculaceae</taxon>
        <taxon>Moorena</taxon>
    </lineage>
</organism>
<feature type="region of interest" description="Disordered" evidence="1">
    <location>
        <begin position="78"/>
        <end position="97"/>
    </location>
</feature>
<sequence>MGSGLDRLLNLAIGWLDTGHQKPRCRVGSGLDRLLNLAIGWLDTGHQKPRCRVGSGSDRFINLAIGWLDTAHQRINHSSTQTDASSWPRALAKHCPP</sequence>
<dbReference type="KEGG" id="mpro:BJP34_30620"/>
<protein>
    <submittedName>
        <fullName evidence="2">Uncharacterized protein</fullName>
    </submittedName>
</protein>
<name>A0A1D8U0L1_9CYAN</name>